<dbReference type="GO" id="GO:0009249">
    <property type="term" value="P:protein lipoylation"/>
    <property type="evidence" value="ECO:0007669"/>
    <property type="project" value="UniProtKB-UniRule"/>
</dbReference>
<keyword evidence="1 3" id="KW-0808">Transferase</keyword>
<dbReference type="PANTHER" id="PTHR43679">
    <property type="entry name" value="OCTANOYLTRANSFERASE LIPM-RELATED"/>
    <property type="match status" value="1"/>
</dbReference>
<gene>
    <name evidence="3" type="primary">lipL</name>
    <name evidence="5" type="ORF">ATL39_0087</name>
</gene>
<protein>
    <recommendedName>
        <fullName evidence="3">Octanoyl-[GcvH]:protein N-octanoyltransferase</fullName>
        <ecNumber evidence="3">2.3.1.204</ecNumber>
    </recommendedName>
    <alternativeName>
        <fullName evidence="3">Octanoyl-[GcvH]:E2 amidotransferase</fullName>
    </alternativeName>
</protein>
<comment type="function">
    <text evidence="3">Catalyzes the amidotransfer (transamidation) of the octanoyl moiety from octanoyl-GcvH to the lipoyl domain of the E2 subunit of lipoate-dependent enzymes.</text>
</comment>
<evidence type="ECO:0000259" key="4">
    <source>
        <dbReference type="PROSITE" id="PS51733"/>
    </source>
</evidence>
<evidence type="ECO:0000256" key="1">
    <source>
        <dbReference type="ARBA" id="ARBA00022679"/>
    </source>
</evidence>
<evidence type="ECO:0000313" key="6">
    <source>
        <dbReference type="Proteomes" id="UP000285120"/>
    </source>
</evidence>
<organism evidence="5 6">
    <name type="scientific">Sinobaca qinghaiensis</name>
    <dbReference type="NCBI Taxonomy" id="342944"/>
    <lineage>
        <taxon>Bacteria</taxon>
        <taxon>Bacillati</taxon>
        <taxon>Bacillota</taxon>
        <taxon>Bacilli</taxon>
        <taxon>Bacillales</taxon>
        <taxon>Sporolactobacillaceae</taxon>
        <taxon>Sinobaca</taxon>
    </lineage>
</organism>
<dbReference type="GO" id="GO:0033819">
    <property type="term" value="F:lipoyl(octanoyl) transferase activity"/>
    <property type="evidence" value="ECO:0007669"/>
    <property type="project" value="InterPro"/>
</dbReference>
<dbReference type="RefSeq" id="WP_120191306.1">
    <property type="nucleotide sequence ID" value="NZ_RAPK01000006.1"/>
</dbReference>
<dbReference type="GO" id="GO:0009107">
    <property type="term" value="P:lipoate biosynthetic process"/>
    <property type="evidence" value="ECO:0007669"/>
    <property type="project" value="UniProtKB-UniRule"/>
</dbReference>
<dbReference type="InterPro" id="IPR004143">
    <property type="entry name" value="BPL_LPL_catalytic"/>
</dbReference>
<dbReference type="Pfam" id="PF21948">
    <property type="entry name" value="LplA-B_cat"/>
    <property type="match status" value="1"/>
</dbReference>
<dbReference type="AlphaFoldDB" id="A0A419V730"/>
<proteinExistence type="inferred from homology"/>
<dbReference type="CDD" id="cd16443">
    <property type="entry name" value="LplA"/>
    <property type="match status" value="1"/>
</dbReference>
<feature type="domain" description="BPL/LPL catalytic" evidence="4">
    <location>
        <begin position="43"/>
        <end position="227"/>
    </location>
</feature>
<keyword evidence="2 3" id="KW-0012">Acyltransferase</keyword>
<comment type="pathway">
    <text evidence="3">Protein modification; protein lipoylation via endogenous pathway; protein N(6)-(lipoyl)lysine from octanoyl-[acyl-carrier-protein].</text>
</comment>
<dbReference type="Gene3D" id="3.30.930.10">
    <property type="entry name" value="Bira Bifunctional Protein, Domain 2"/>
    <property type="match status" value="1"/>
</dbReference>
<dbReference type="PROSITE" id="PS51733">
    <property type="entry name" value="BPL_LPL_CATALYTIC"/>
    <property type="match status" value="1"/>
</dbReference>
<sequence length="277" mass="31472">MNVHDKWNGQDWRWIDHSSSGLQYHPLQSFALDDTLCTSVGEGISDPVMRSWVHSPTVVLGIQDSRLPYIMDGCRYLEEQGYRVIVRNSGGLAVVLDEGIYNLSIIMKEDRGISINSGYDFMWELMKEVFSDAPLPIEAYEVVGSYCPGTYDLSMGGRKFAGISQRRIRGGIAVQIYLAVTEYGEERAELLKKFYDIAVQGEPVRYEWPRINPKVMSSLSELYGTPIDIQDVTKRLLTTVVYTHGARLHTSTLTPKELQQFDSLYQRVVDRNDKALT</sequence>
<dbReference type="InterPro" id="IPR045864">
    <property type="entry name" value="aa-tRNA-synth_II/BPL/LPL"/>
</dbReference>
<evidence type="ECO:0000256" key="2">
    <source>
        <dbReference type="ARBA" id="ARBA00023315"/>
    </source>
</evidence>
<feature type="site" description="Lowers pKa of active site Cys" evidence="3">
    <location>
        <position position="159"/>
    </location>
</feature>
<accession>A0A419V730</accession>
<feature type="active site" description="Acyl-thioester intermediate" evidence="3">
    <location>
        <position position="147"/>
    </location>
</feature>
<comment type="miscellaneous">
    <text evidence="3">The reaction proceeds via a thioester-linked acyl-enzyme intermediate.</text>
</comment>
<comment type="similarity">
    <text evidence="3">Belongs to the octanoyltransferase LipL family.</text>
</comment>
<name>A0A419V730_9BACL</name>
<dbReference type="PANTHER" id="PTHR43679:SF2">
    <property type="entry name" value="OCTANOYL-[GCVH]:PROTEIN N-OCTANOYLTRANSFERASE"/>
    <property type="match status" value="1"/>
</dbReference>
<dbReference type="SUPFAM" id="SSF55681">
    <property type="entry name" value="Class II aaRS and biotin synthetases"/>
    <property type="match status" value="1"/>
</dbReference>
<dbReference type="HAMAP" id="MF_02119">
    <property type="entry name" value="LipL"/>
    <property type="match status" value="1"/>
</dbReference>
<reference evidence="5 6" key="1">
    <citation type="submission" date="2018-09" db="EMBL/GenBank/DDBJ databases">
        <title>Genomic Encyclopedia of Archaeal and Bacterial Type Strains, Phase II (KMG-II): from individual species to whole genera.</title>
        <authorList>
            <person name="Goeker M."/>
        </authorList>
    </citation>
    <scope>NUCLEOTIDE SEQUENCE [LARGE SCALE GENOMIC DNA]</scope>
    <source>
        <strain evidence="5 6">DSM 17008</strain>
    </source>
</reference>
<comment type="catalytic activity">
    <reaction evidence="3">
        <text>N(6)-octanoyl-L-lysyl-[glycine-cleavage complex H protein] + L-lysyl-[lipoyl-carrier protein] = N(6)-octanoyl-L-lysyl-[lipoyl-carrier protein] + L-lysyl-[glycine-cleavage complex H protein]</text>
        <dbReference type="Rhea" id="RHEA:20213"/>
        <dbReference type="Rhea" id="RHEA-COMP:10500"/>
        <dbReference type="Rhea" id="RHEA-COMP:10501"/>
        <dbReference type="Rhea" id="RHEA-COMP:10503"/>
        <dbReference type="Rhea" id="RHEA-COMP:10504"/>
        <dbReference type="ChEBI" id="CHEBI:29969"/>
        <dbReference type="ChEBI" id="CHEBI:78809"/>
        <dbReference type="EC" id="2.3.1.204"/>
    </reaction>
</comment>
<evidence type="ECO:0000313" key="5">
    <source>
        <dbReference type="EMBL" id="RKD75877.1"/>
    </source>
</evidence>
<dbReference type="EC" id="2.3.1.204" evidence="3"/>
<dbReference type="InterPro" id="IPR050664">
    <property type="entry name" value="Octanoyltrans_LipM/LipL"/>
</dbReference>
<dbReference type="Proteomes" id="UP000285120">
    <property type="component" value="Unassembled WGS sequence"/>
</dbReference>
<evidence type="ECO:0000256" key="3">
    <source>
        <dbReference type="HAMAP-Rule" id="MF_02119"/>
    </source>
</evidence>
<dbReference type="EMBL" id="RAPK01000006">
    <property type="protein sequence ID" value="RKD75877.1"/>
    <property type="molecule type" value="Genomic_DNA"/>
</dbReference>
<dbReference type="OrthoDB" id="2080934at2"/>
<keyword evidence="6" id="KW-1185">Reference proteome</keyword>
<dbReference type="InterPro" id="IPR024897">
    <property type="entry name" value="LipL"/>
</dbReference>
<comment type="caution">
    <text evidence="5">The sequence shown here is derived from an EMBL/GenBank/DDBJ whole genome shotgun (WGS) entry which is preliminary data.</text>
</comment>